<accession>A0AAW9RSC1</accession>
<reference evidence="1 2" key="1">
    <citation type="submission" date="2024-02" db="EMBL/GenBank/DDBJ databases">
        <title>Genome analysis and characterization of Microbaculum marinisediminis sp. nov., isolated from marine sediment.</title>
        <authorList>
            <person name="Du Z.-J."/>
            <person name="Ye Y.-Q."/>
            <person name="Zhang Z.-R."/>
            <person name="Yuan S.-M."/>
            <person name="Zhang X.-Y."/>
        </authorList>
    </citation>
    <scope>NUCLEOTIDE SEQUENCE [LARGE SCALE GENOMIC DNA]</scope>
    <source>
        <strain evidence="1 2">SDUM1044001</strain>
    </source>
</reference>
<sequence length="502" mass="52262">MAETARLRLPQIAAAQAQKHVTHNEALVALDSLVQISVLDKDLDTPPGSPAEGDCYIVATGGSGAWTGWDGRIARYEDGGWRSFLPGAGGGEGWLAYVGDEAAFYVLDGAGDWVPLAAALGLGSLAGQDADDVAISGGSINGIADLAVADGGTGASDAAGARTNLGLGTAAVANTGTAGGTVPLLNASNVWSASQLVDNGTSLPVAIRQYDSGPAGGPYVSIERRSDSPAATDGLGGINFRGRSSSNAIRDYARAQAIIVDPANAAESGELQLQTVLSGTLAARLVVGAGIYTPGATGGDLGAGTINAGAVYDDGALLTCMALQDEFLEHGTVDLEAWDAMVPDIEVPDTVEEVPVVDEVEAEVVVRDADGSFVRRVETARVQRVALVPVYDADGNGVDAIEEAVTEPLVRSGRRIRRRHEVAHLFARMLDDGFDPRDPAQYVARLRADRALPGMPRRDEWTHNGLSVGELTSRKWLALELLALVVCNHEERLTALESAPER</sequence>
<dbReference type="Pfam" id="PF10983">
    <property type="entry name" value="DUF2793"/>
    <property type="match status" value="1"/>
</dbReference>
<evidence type="ECO:0000313" key="1">
    <source>
        <dbReference type="EMBL" id="MEJ8573112.1"/>
    </source>
</evidence>
<dbReference type="Proteomes" id="UP001378188">
    <property type="component" value="Unassembled WGS sequence"/>
</dbReference>
<keyword evidence="2" id="KW-1185">Reference proteome</keyword>
<gene>
    <name evidence="1" type="ORF">V3328_16590</name>
</gene>
<dbReference type="RefSeq" id="WP_340330802.1">
    <property type="nucleotide sequence ID" value="NZ_JAZHOF010000006.1"/>
</dbReference>
<name>A0AAW9RSC1_9HYPH</name>
<protein>
    <submittedName>
        <fullName evidence="1">DUF2793 domain-containing protein</fullName>
    </submittedName>
</protein>
<proteinExistence type="predicted"/>
<comment type="caution">
    <text evidence="1">The sequence shown here is derived from an EMBL/GenBank/DDBJ whole genome shotgun (WGS) entry which is preliminary data.</text>
</comment>
<evidence type="ECO:0000313" key="2">
    <source>
        <dbReference type="Proteomes" id="UP001378188"/>
    </source>
</evidence>
<dbReference type="AlphaFoldDB" id="A0AAW9RSC1"/>
<dbReference type="EMBL" id="JAZHOF010000006">
    <property type="protein sequence ID" value="MEJ8573112.1"/>
    <property type="molecule type" value="Genomic_DNA"/>
</dbReference>
<organism evidence="1 2">
    <name type="scientific">Microbaculum marinum</name>
    <dbReference type="NCBI Taxonomy" id="1764581"/>
    <lineage>
        <taxon>Bacteria</taxon>
        <taxon>Pseudomonadati</taxon>
        <taxon>Pseudomonadota</taxon>
        <taxon>Alphaproteobacteria</taxon>
        <taxon>Hyphomicrobiales</taxon>
        <taxon>Tepidamorphaceae</taxon>
        <taxon>Microbaculum</taxon>
    </lineage>
</organism>
<dbReference type="InterPro" id="IPR021251">
    <property type="entry name" value="DUF2793"/>
</dbReference>